<keyword evidence="2" id="KW-1185">Reference proteome</keyword>
<proteinExistence type="predicted"/>
<name>A0A917D5P9_9BACL</name>
<dbReference type="InterPro" id="IPR024496">
    <property type="entry name" value="Spore_germ_GerPE"/>
</dbReference>
<evidence type="ECO:0000313" key="2">
    <source>
        <dbReference type="Proteomes" id="UP000644756"/>
    </source>
</evidence>
<protein>
    <submittedName>
        <fullName evidence="1">Uncharacterized protein</fullName>
    </submittedName>
</protein>
<comment type="caution">
    <text evidence="1">The sequence shown here is derived from an EMBL/GenBank/DDBJ whole genome shotgun (WGS) entry which is preliminary data.</text>
</comment>
<dbReference type="Proteomes" id="UP000644756">
    <property type="component" value="Unassembled WGS sequence"/>
</dbReference>
<evidence type="ECO:0000313" key="1">
    <source>
        <dbReference type="EMBL" id="GGG09798.1"/>
    </source>
</evidence>
<sequence>MFRGNEGNFASFPIFSASIPQPIINEHIHLSIRNENPVIQVDIVDVIGVSTASVIQIGANRIIQAESRTKHIRQLLQRETETTEDAGSAPF</sequence>
<dbReference type="Pfam" id="PF10970">
    <property type="entry name" value="GerPE"/>
    <property type="match status" value="1"/>
</dbReference>
<accession>A0A917D5P9</accession>
<organism evidence="1 2">
    <name type="scientific">Paenibacillus abyssi</name>
    <dbReference type="NCBI Taxonomy" id="1340531"/>
    <lineage>
        <taxon>Bacteria</taxon>
        <taxon>Bacillati</taxon>
        <taxon>Bacillota</taxon>
        <taxon>Bacilli</taxon>
        <taxon>Bacillales</taxon>
        <taxon>Paenibacillaceae</taxon>
        <taxon>Paenibacillus</taxon>
    </lineage>
</organism>
<gene>
    <name evidence="1" type="ORF">GCM10010916_28360</name>
</gene>
<reference evidence="1" key="1">
    <citation type="journal article" date="2014" name="Int. J. Syst. Evol. Microbiol.">
        <title>Complete genome sequence of Corynebacterium casei LMG S-19264T (=DSM 44701T), isolated from a smear-ripened cheese.</title>
        <authorList>
            <consortium name="US DOE Joint Genome Institute (JGI-PGF)"/>
            <person name="Walter F."/>
            <person name="Albersmeier A."/>
            <person name="Kalinowski J."/>
            <person name="Ruckert C."/>
        </authorList>
    </citation>
    <scope>NUCLEOTIDE SEQUENCE</scope>
    <source>
        <strain evidence="1">CGMCC 1.12987</strain>
    </source>
</reference>
<dbReference type="AlphaFoldDB" id="A0A917D5P9"/>
<reference evidence="1" key="2">
    <citation type="submission" date="2020-09" db="EMBL/GenBank/DDBJ databases">
        <authorList>
            <person name="Sun Q."/>
            <person name="Zhou Y."/>
        </authorList>
    </citation>
    <scope>NUCLEOTIDE SEQUENCE</scope>
    <source>
        <strain evidence="1">CGMCC 1.12987</strain>
    </source>
</reference>
<dbReference type="EMBL" id="BMGR01000009">
    <property type="protein sequence ID" value="GGG09798.1"/>
    <property type="molecule type" value="Genomic_DNA"/>
</dbReference>